<feature type="compositionally biased region" description="Low complexity" evidence="3">
    <location>
        <begin position="225"/>
        <end position="241"/>
    </location>
</feature>
<sequence>MLRSDQRDAIRKAERRLTPDEWERIRRRSLSTTRDNPDPTTSEGEASTTRRDLKGKGPDPRNWGNLNFSDSEIDTNAQRAALASWNTLNKLASKSDPNLTGPVERGNPEDATSANEDVPQKKASGGDNRAERLPKKEKSKRRENTKKPAPSKVPPNPVKEMVDKVVRQDHKRRERQKMPRAMEPVKQINPKSYIGLAFKRLEKDEKRTSKTKRKWKSTRRRESTDNSNSSSSSESSSSSGRSRGHRRRGRSKRQKSRSRRAHKSKRRSRSCWKTTLKPIPPNKYDGSDNPHAFHRFVTEGTAYVEDGRIETKKHAFILSHYLTGKAHEFYVREVSGDPYKWRLSDFFTELFNYCFPINFRMRQREKLQSCYQNSKTVKNYLYELNEIWNMIGETNECTKVHKFWSGLCRELQRDLWKEKLNPEISMLKKVVASAEILEIAQSITGDYVHKSRRRQRRPRTRKGRYKGDGNAKDSTPMDSSKTGGQRAKRPDRRKRDSPKLSKEEQERHKAEGLCFICHKSGHFSRNCPDRHTVSTPNKPPGVASFGVDVDFGDVECQRQLAASVDHDPEISVNFIQTRGPRVQDEEDLPDDDLPALESISDDDDEERLKCAMDRLAGICYPGDDPDLLSTFMDSRFLVYDLGTGQHMIAESERDVLGPGDEIRIDTHLLLNPAFRLDSWYWFRKGERAGIPKAELRNRERKDDTTFEVLNYHMALCFELPISRVTTPYFDVARWHAKKLFRACMELTSCDPFEGDDDIGIQSLTVDEDLEEADNKHHDSREDIPCSAIHLNGTTVRNDDRTTLQQNASIAKDFTRKIPKPLVVVVHINGHPARALIDTGSLADFMSVMLAEQLKVKRILLEKPLTIQLAVQGSRSKGIDCERHFDVMNLQNYDLILGTPFLYQHKVMVGLHSPRVVSTLESRTTEIYHESIAKVRKYLQELAKPLCSQVGATALPPFRAINHEIPLIDEKKIYPWRPSRCPEALRP</sequence>
<dbReference type="AlphaFoldDB" id="A0A0C3NJE7"/>
<dbReference type="SMART" id="SM00343">
    <property type="entry name" value="ZnF_C2HC"/>
    <property type="match status" value="1"/>
</dbReference>
<keyword evidence="2" id="KW-0479">Metal-binding</keyword>
<evidence type="ECO:0000256" key="1">
    <source>
        <dbReference type="ARBA" id="ARBA00022664"/>
    </source>
</evidence>
<dbReference type="OrthoDB" id="2690296at2759"/>
<dbReference type="PROSITE" id="PS50158">
    <property type="entry name" value="ZF_CCHC"/>
    <property type="match status" value="1"/>
</dbReference>
<dbReference type="GO" id="GO:0008270">
    <property type="term" value="F:zinc ion binding"/>
    <property type="evidence" value="ECO:0007669"/>
    <property type="project" value="UniProtKB-KW"/>
</dbReference>
<keyword evidence="2" id="KW-0862">Zinc</keyword>
<dbReference type="CDD" id="cd00303">
    <property type="entry name" value="retropepsin_like"/>
    <property type="match status" value="1"/>
</dbReference>
<dbReference type="GO" id="GO:0003676">
    <property type="term" value="F:nucleic acid binding"/>
    <property type="evidence" value="ECO:0007669"/>
    <property type="project" value="InterPro"/>
</dbReference>
<evidence type="ECO:0000256" key="3">
    <source>
        <dbReference type="SAM" id="MobiDB-lite"/>
    </source>
</evidence>
<dbReference type="PANTHER" id="PTHR15503:SF22">
    <property type="entry name" value="TRANSPOSON TY3-I GAG POLYPROTEIN"/>
    <property type="match status" value="1"/>
</dbReference>
<feature type="compositionally biased region" description="Basic and acidic residues" evidence="3">
    <location>
        <begin position="1"/>
        <end position="24"/>
    </location>
</feature>
<keyword evidence="2" id="KW-0863">Zinc-finger</keyword>
<dbReference type="Gene3D" id="4.10.60.10">
    <property type="entry name" value="Zinc finger, CCHC-type"/>
    <property type="match status" value="1"/>
</dbReference>
<feature type="compositionally biased region" description="Polar residues" evidence="3">
    <location>
        <begin position="30"/>
        <end position="47"/>
    </location>
</feature>
<dbReference type="InParanoid" id="A0A0C3NJE7"/>
<feature type="non-terminal residue" evidence="5">
    <location>
        <position position="986"/>
    </location>
</feature>
<keyword evidence="6" id="KW-1185">Reference proteome</keyword>
<dbReference type="InterPro" id="IPR001878">
    <property type="entry name" value="Znf_CCHC"/>
</dbReference>
<feature type="compositionally biased region" description="Acidic residues" evidence="3">
    <location>
        <begin position="584"/>
        <end position="598"/>
    </location>
</feature>
<feature type="compositionally biased region" description="Basic residues" evidence="3">
    <location>
        <begin position="450"/>
        <end position="464"/>
    </location>
</feature>
<feature type="compositionally biased region" description="Basic and acidic residues" evidence="3">
    <location>
        <begin position="199"/>
        <end position="208"/>
    </location>
</feature>
<evidence type="ECO:0000259" key="4">
    <source>
        <dbReference type="PROSITE" id="PS50158"/>
    </source>
</evidence>
<dbReference type="EMBL" id="KN832066">
    <property type="protein sequence ID" value="KIN95503.1"/>
    <property type="molecule type" value="Genomic_DNA"/>
</dbReference>
<reference evidence="5 6" key="1">
    <citation type="submission" date="2014-04" db="EMBL/GenBank/DDBJ databases">
        <authorList>
            <consortium name="DOE Joint Genome Institute"/>
            <person name="Kuo A."/>
            <person name="Kohler A."/>
            <person name="Costa M.D."/>
            <person name="Nagy L.G."/>
            <person name="Floudas D."/>
            <person name="Copeland A."/>
            <person name="Barry K.W."/>
            <person name="Cichocki N."/>
            <person name="Veneault-Fourrey C."/>
            <person name="LaButti K."/>
            <person name="Lindquist E.A."/>
            <person name="Lipzen A."/>
            <person name="Lundell T."/>
            <person name="Morin E."/>
            <person name="Murat C."/>
            <person name="Sun H."/>
            <person name="Tunlid A."/>
            <person name="Henrissat B."/>
            <person name="Grigoriev I.V."/>
            <person name="Hibbett D.S."/>
            <person name="Martin F."/>
            <person name="Nordberg H.P."/>
            <person name="Cantor M.N."/>
            <person name="Hua S.X."/>
        </authorList>
    </citation>
    <scope>NUCLEOTIDE SEQUENCE [LARGE SCALE GENOMIC DNA]</scope>
    <source>
        <strain evidence="5 6">Marx 270</strain>
    </source>
</reference>
<feature type="region of interest" description="Disordered" evidence="3">
    <location>
        <begin position="448"/>
        <end position="506"/>
    </location>
</feature>
<keyword evidence="1" id="KW-0507">mRNA processing</keyword>
<feature type="compositionally biased region" description="Basic and acidic residues" evidence="3">
    <location>
        <begin position="493"/>
        <end position="506"/>
    </location>
</feature>
<dbReference type="Proteomes" id="UP000054217">
    <property type="component" value="Unassembled WGS sequence"/>
</dbReference>
<feature type="region of interest" description="Disordered" evidence="3">
    <location>
        <begin position="1"/>
        <end position="70"/>
    </location>
</feature>
<feature type="compositionally biased region" description="Polar residues" evidence="3">
    <location>
        <begin position="472"/>
        <end position="483"/>
    </location>
</feature>
<feature type="compositionally biased region" description="Basic and acidic residues" evidence="3">
    <location>
        <begin position="48"/>
        <end position="59"/>
    </location>
</feature>
<name>A0A0C3NJE7_PISTI</name>
<protein>
    <recommendedName>
        <fullName evidence="4">CCHC-type domain-containing protein</fullName>
    </recommendedName>
</protein>
<evidence type="ECO:0000313" key="6">
    <source>
        <dbReference type="Proteomes" id="UP000054217"/>
    </source>
</evidence>
<dbReference type="STRING" id="870435.A0A0C3NJE7"/>
<feature type="region of interest" description="Disordered" evidence="3">
    <location>
        <begin position="578"/>
        <end position="598"/>
    </location>
</feature>
<feature type="compositionally biased region" description="Basic residues" evidence="3">
    <location>
        <begin position="209"/>
        <end position="219"/>
    </location>
</feature>
<dbReference type="InterPro" id="IPR036875">
    <property type="entry name" value="Znf_CCHC_sf"/>
</dbReference>
<feature type="region of interest" description="Disordered" evidence="3">
    <location>
        <begin position="92"/>
        <end position="287"/>
    </location>
</feature>
<evidence type="ECO:0000313" key="5">
    <source>
        <dbReference type="EMBL" id="KIN95503.1"/>
    </source>
</evidence>
<reference evidence="6" key="2">
    <citation type="submission" date="2015-01" db="EMBL/GenBank/DDBJ databases">
        <title>Evolutionary Origins and Diversification of the Mycorrhizal Mutualists.</title>
        <authorList>
            <consortium name="DOE Joint Genome Institute"/>
            <consortium name="Mycorrhizal Genomics Consortium"/>
            <person name="Kohler A."/>
            <person name="Kuo A."/>
            <person name="Nagy L.G."/>
            <person name="Floudas D."/>
            <person name="Copeland A."/>
            <person name="Barry K.W."/>
            <person name="Cichocki N."/>
            <person name="Veneault-Fourrey C."/>
            <person name="LaButti K."/>
            <person name="Lindquist E.A."/>
            <person name="Lipzen A."/>
            <person name="Lundell T."/>
            <person name="Morin E."/>
            <person name="Murat C."/>
            <person name="Riley R."/>
            <person name="Ohm R."/>
            <person name="Sun H."/>
            <person name="Tunlid A."/>
            <person name="Henrissat B."/>
            <person name="Grigoriev I.V."/>
            <person name="Hibbett D.S."/>
            <person name="Martin F."/>
        </authorList>
    </citation>
    <scope>NUCLEOTIDE SEQUENCE [LARGE SCALE GENOMIC DNA]</scope>
    <source>
        <strain evidence="6">Marx 270</strain>
    </source>
</reference>
<evidence type="ECO:0000256" key="2">
    <source>
        <dbReference type="PROSITE-ProRule" id="PRU00047"/>
    </source>
</evidence>
<dbReference type="SUPFAM" id="SSF57756">
    <property type="entry name" value="Retrovirus zinc finger-like domains"/>
    <property type="match status" value="1"/>
</dbReference>
<dbReference type="Gene3D" id="2.40.70.10">
    <property type="entry name" value="Acid Proteases"/>
    <property type="match status" value="1"/>
</dbReference>
<proteinExistence type="predicted"/>
<dbReference type="PANTHER" id="PTHR15503">
    <property type="entry name" value="LDOC1 RELATED"/>
    <property type="match status" value="1"/>
</dbReference>
<feature type="compositionally biased region" description="Basic and acidic residues" evidence="3">
    <location>
        <begin position="128"/>
        <end position="146"/>
    </location>
</feature>
<feature type="domain" description="CCHC-type" evidence="4">
    <location>
        <begin position="514"/>
        <end position="529"/>
    </location>
</feature>
<accession>A0A0C3NJE7</accession>
<dbReference type="InterPro" id="IPR032567">
    <property type="entry name" value="RTL1-rel"/>
</dbReference>
<dbReference type="HOGENOM" id="CLU_012455_0_0_1"/>
<dbReference type="GO" id="GO:0006397">
    <property type="term" value="P:mRNA processing"/>
    <property type="evidence" value="ECO:0007669"/>
    <property type="project" value="UniProtKB-KW"/>
</dbReference>
<gene>
    <name evidence="5" type="ORF">M404DRAFT_165660</name>
</gene>
<dbReference type="SUPFAM" id="SSF50630">
    <property type="entry name" value="Acid proteases"/>
    <property type="match status" value="1"/>
</dbReference>
<organism evidence="5 6">
    <name type="scientific">Pisolithus tinctorius Marx 270</name>
    <dbReference type="NCBI Taxonomy" id="870435"/>
    <lineage>
        <taxon>Eukaryota</taxon>
        <taxon>Fungi</taxon>
        <taxon>Dikarya</taxon>
        <taxon>Basidiomycota</taxon>
        <taxon>Agaricomycotina</taxon>
        <taxon>Agaricomycetes</taxon>
        <taxon>Agaricomycetidae</taxon>
        <taxon>Boletales</taxon>
        <taxon>Sclerodermatineae</taxon>
        <taxon>Pisolithaceae</taxon>
        <taxon>Pisolithus</taxon>
    </lineage>
</organism>
<dbReference type="InterPro" id="IPR021109">
    <property type="entry name" value="Peptidase_aspartic_dom_sf"/>
</dbReference>
<feature type="compositionally biased region" description="Basic residues" evidence="3">
    <location>
        <begin position="242"/>
        <end position="270"/>
    </location>
</feature>